<evidence type="ECO:0000313" key="1">
    <source>
        <dbReference type="EMBL" id="KAI2382534.1"/>
    </source>
</evidence>
<organism evidence="1">
    <name type="scientific">Ophidiomyces ophidiicola</name>
    <dbReference type="NCBI Taxonomy" id="1387563"/>
    <lineage>
        <taxon>Eukaryota</taxon>
        <taxon>Fungi</taxon>
        <taxon>Dikarya</taxon>
        <taxon>Ascomycota</taxon>
        <taxon>Pezizomycotina</taxon>
        <taxon>Eurotiomycetes</taxon>
        <taxon>Eurotiomycetidae</taxon>
        <taxon>Onygenales</taxon>
        <taxon>Onygenaceae</taxon>
        <taxon>Ophidiomyces</taxon>
    </lineage>
</organism>
<protein>
    <submittedName>
        <fullName evidence="1">Uncharacterized protein</fullName>
    </submittedName>
</protein>
<reference evidence="1" key="1">
    <citation type="journal article" date="2022" name="bioRxiv">
        <title>Population genetic analysis of Ophidiomyces ophidiicola, the causative agent of snake fungal disease, indicates recent introductions to the USA.</title>
        <authorList>
            <person name="Ladner J.T."/>
            <person name="Palmer J.M."/>
            <person name="Ettinger C.L."/>
            <person name="Stajich J.E."/>
            <person name="Farrell T.M."/>
            <person name="Glorioso B.M."/>
            <person name="Lawson B."/>
            <person name="Price S.J."/>
            <person name="Stengle A.G."/>
            <person name="Grear D.A."/>
            <person name="Lorch J.M."/>
        </authorList>
    </citation>
    <scope>NUCLEOTIDE SEQUENCE</scope>
    <source>
        <strain evidence="1">NWHC 24266-5</strain>
    </source>
</reference>
<sequence>MSQTVHTYLQQRQNEPEQDCGDEESDFALTQLPDDIPVYRYQSLPQLAAIAYTVDNESGYCVFLGVPQSDISEKREAITFKSITFYPRYNVLIGKMPRRYHEAAINWLHGELVVKVEQMGMRFILQLKSVGASLIANREPDYCIRPKSLPHGRPMTWPSLVVTTESQEILRDDPYWWTQQSNHDVKVVITITVSRTKITIKRWDEQALLKEDIAVERYRQQPVMVMGHPLRIPFQDLFLRDPIGYQGDLLFGEYDLKEWAESIWQEF</sequence>
<accession>A0ACB8UQ66</accession>
<gene>
    <name evidence="1" type="ORF">LOY88_005947</name>
</gene>
<name>A0ACB8UQ66_9EURO</name>
<dbReference type="EMBL" id="JALBCA010000119">
    <property type="protein sequence ID" value="KAI2382534.1"/>
    <property type="molecule type" value="Genomic_DNA"/>
</dbReference>
<proteinExistence type="predicted"/>
<comment type="caution">
    <text evidence="1">The sequence shown here is derived from an EMBL/GenBank/DDBJ whole genome shotgun (WGS) entry which is preliminary data.</text>
</comment>